<evidence type="ECO:0000313" key="2">
    <source>
        <dbReference type="EMBL" id="PZX52125.1"/>
    </source>
</evidence>
<dbReference type="EMBL" id="QKZU01000016">
    <property type="protein sequence ID" value="PZX52125.1"/>
    <property type="molecule type" value="Genomic_DNA"/>
</dbReference>
<evidence type="ECO:0000313" key="4">
    <source>
        <dbReference type="Proteomes" id="UP000249115"/>
    </source>
</evidence>
<dbReference type="Proteomes" id="UP000321927">
    <property type="component" value="Unassembled WGS sequence"/>
</dbReference>
<sequence length="56" mass="6497">MKLEDGVFVNAELVKNGYAMIMTVPPNVIQAELFLELQIESRENQRGLWKEFKKSL</sequence>
<accession>A0A2W7RN17</accession>
<evidence type="ECO:0000313" key="3">
    <source>
        <dbReference type="EMBL" id="TXD76112.1"/>
    </source>
</evidence>
<dbReference type="InterPro" id="IPR035437">
    <property type="entry name" value="SNase_OB-fold_sf"/>
</dbReference>
<keyword evidence="5" id="KW-1185">Reference proteome</keyword>
<dbReference type="InterPro" id="IPR016071">
    <property type="entry name" value="Staphylococal_nuclease_OB-fold"/>
</dbReference>
<dbReference type="EMBL" id="VORV01000015">
    <property type="protein sequence ID" value="TXD76112.1"/>
    <property type="molecule type" value="Genomic_DNA"/>
</dbReference>
<protein>
    <submittedName>
        <fullName evidence="2">Micrococcal nuclease</fullName>
    </submittedName>
    <submittedName>
        <fullName evidence="3">Thermonuclease family protein</fullName>
    </submittedName>
</protein>
<organism evidence="2 4">
    <name type="scientific">Algoriphagus ratkowskyi</name>
    <dbReference type="NCBI Taxonomy" id="57028"/>
    <lineage>
        <taxon>Bacteria</taxon>
        <taxon>Pseudomonadati</taxon>
        <taxon>Bacteroidota</taxon>
        <taxon>Cytophagia</taxon>
        <taxon>Cytophagales</taxon>
        <taxon>Cyclobacteriaceae</taxon>
        <taxon>Algoriphagus</taxon>
    </lineage>
</organism>
<dbReference type="SUPFAM" id="SSF50199">
    <property type="entry name" value="Staphylococcal nuclease"/>
    <property type="match status" value="1"/>
</dbReference>
<dbReference type="Proteomes" id="UP000249115">
    <property type="component" value="Unassembled WGS sequence"/>
</dbReference>
<dbReference type="OrthoDB" id="4376109at2"/>
<gene>
    <name evidence="3" type="ORF">ESW18_17745</name>
    <name evidence="2" type="ORF">LV84_03534</name>
</gene>
<evidence type="ECO:0000313" key="5">
    <source>
        <dbReference type="Proteomes" id="UP000321927"/>
    </source>
</evidence>
<feature type="domain" description="TNase-like" evidence="1">
    <location>
        <begin position="6"/>
        <end position="51"/>
    </location>
</feature>
<dbReference type="AlphaFoldDB" id="A0A2W7RN17"/>
<evidence type="ECO:0000259" key="1">
    <source>
        <dbReference type="Pfam" id="PF00565"/>
    </source>
</evidence>
<name>A0A2W7RN17_9BACT</name>
<comment type="caution">
    <text evidence="2">The sequence shown here is derived from an EMBL/GenBank/DDBJ whole genome shotgun (WGS) entry which is preliminary data.</text>
</comment>
<reference evidence="3 5" key="2">
    <citation type="submission" date="2019-08" db="EMBL/GenBank/DDBJ databases">
        <title>Genome of Algoriphagus ratkowskyi IC026.</title>
        <authorList>
            <person name="Bowman J.P."/>
        </authorList>
    </citation>
    <scope>NUCLEOTIDE SEQUENCE [LARGE SCALE GENOMIC DNA]</scope>
    <source>
        <strain evidence="3 5">IC026</strain>
    </source>
</reference>
<dbReference type="Pfam" id="PF00565">
    <property type="entry name" value="SNase"/>
    <property type="match status" value="1"/>
</dbReference>
<proteinExistence type="predicted"/>
<dbReference type="Gene3D" id="2.40.50.90">
    <property type="match status" value="1"/>
</dbReference>
<reference evidence="2 4" key="1">
    <citation type="submission" date="2018-06" db="EMBL/GenBank/DDBJ databases">
        <title>Genomic Encyclopedia of Archaeal and Bacterial Type Strains, Phase II (KMG-II): from individual species to whole genera.</title>
        <authorList>
            <person name="Goeker M."/>
        </authorList>
    </citation>
    <scope>NUCLEOTIDE SEQUENCE [LARGE SCALE GENOMIC DNA]</scope>
    <source>
        <strain evidence="2 4">DSM 22686</strain>
    </source>
</reference>